<dbReference type="OrthoDB" id="10053709at2759"/>
<dbReference type="InterPro" id="IPR020067">
    <property type="entry name" value="Frizzled_dom"/>
</dbReference>
<dbReference type="Pfam" id="PF01392">
    <property type="entry name" value="Fz"/>
    <property type="match status" value="1"/>
</dbReference>
<feature type="domain" description="G-protein coupled receptors family 2 profile 2" evidence="17">
    <location>
        <begin position="270"/>
        <end position="460"/>
    </location>
</feature>
<feature type="transmembrane region" description="Helical" evidence="14">
    <location>
        <begin position="306"/>
        <end position="326"/>
    </location>
</feature>
<dbReference type="EMBL" id="KE525359">
    <property type="protein sequence ID" value="KFB51908.1"/>
    <property type="molecule type" value="Genomic_DNA"/>
</dbReference>
<dbReference type="PROSITE" id="PS50038">
    <property type="entry name" value="FZ"/>
    <property type="match status" value="1"/>
</dbReference>
<dbReference type="InterPro" id="IPR017981">
    <property type="entry name" value="GPCR_2-like_7TM"/>
</dbReference>
<evidence type="ECO:0000256" key="14">
    <source>
        <dbReference type="SAM" id="Phobius"/>
    </source>
</evidence>
<dbReference type="Gene3D" id="1.10.2000.10">
    <property type="entry name" value="Frizzled cysteine-rich domain"/>
    <property type="match status" value="1"/>
</dbReference>
<evidence type="ECO:0000313" key="19">
    <source>
        <dbReference type="EnsemblMetazoa" id="ASIC020069-PA"/>
    </source>
</evidence>
<evidence type="ECO:0000256" key="2">
    <source>
        <dbReference type="ARBA" id="ARBA00008077"/>
    </source>
</evidence>
<keyword evidence="9 14" id="KW-0472">Membrane</keyword>
<evidence type="ECO:0000256" key="7">
    <source>
        <dbReference type="ARBA" id="ARBA00022729"/>
    </source>
</evidence>
<dbReference type="Gene3D" id="1.20.1070.10">
    <property type="entry name" value="Rhodopsin 7-helix transmembrane proteins"/>
    <property type="match status" value="1"/>
</dbReference>
<dbReference type="InterPro" id="IPR036790">
    <property type="entry name" value="Frizzled_dom_sf"/>
</dbReference>
<dbReference type="GO" id="GO:0035567">
    <property type="term" value="P:non-canonical Wnt signaling pathway"/>
    <property type="evidence" value="ECO:0007669"/>
    <property type="project" value="TreeGrafter"/>
</dbReference>
<evidence type="ECO:0000256" key="15">
    <source>
        <dbReference type="SAM" id="SignalP"/>
    </source>
</evidence>
<evidence type="ECO:0000256" key="6">
    <source>
        <dbReference type="ARBA" id="ARBA00022692"/>
    </source>
</evidence>
<feature type="chain" id="PRO_5001785117" description="Frizzled" evidence="15">
    <location>
        <begin position="26"/>
        <end position="553"/>
    </location>
</feature>
<evidence type="ECO:0000259" key="16">
    <source>
        <dbReference type="PROSITE" id="PS50038"/>
    </source>
</evidence>
<dbReference type="Proteomes" id="UP000030765">
    <property type="component" value="Unassembled WGS sequence"/>
</dbReference>
<keyword evidence="7 15" id="KW-0732">Signal</keyword>
<feature type="disulfide bond" evidence="13">
    <location>
        <begin position="61"/>
        <end position="107"/>
    </location>
</feature>
<feature type="transmembrane region" description="Helical" evidence="14">
    <location>
        <begin position="272"/>
        <end position="294"/>
    </location>
</feature>
<dbReference type="STRING" id="74873.A0A084WNW4"/>
<dbReference type="CDD" id="cd07458">
    <property type="entry name" value="CRD_FZ1_like"/>
    <property type="match status" value="1"/>
</dbReference>
<organism evidence="18">
    <name type="scientific">Anopheles sinensis</name>
    <name type="common">Mosquito</name>
    <dbReference type="NCBI Taxonomy" id="74873"/>
    <lineage>
        <taxon>Eukaryota</taxon>
        <taxon>Metazoa</taxon>
        <taxon>Ecdysozoa</taxon>
        <taxon>Arthropoda</taxon>
        <taxon>Hexapoda</taxon>
        <taxon>Insecta</taxon>
        <taxon>Pterygota</taxon>
        <taxon>Neoptera</taxon>
        <taxon>Endopterygota</taxon>
        <taxon>Diptera</taxon>
        <taxon>Nematocera</taxon>
        <taxon>Culicoidea</taxon>
        <taxon>Culicidae</taxon>
        <taxon>Anophelinae</taxon>
        <taxon>Anopheles</taxon>
    </lineage>
</organism>
<dbReference type="EMBL" id="ATLV01024752">
    <property type="status" value="NOT_ANNOTATED_CDS"/>
    <property type="molecule type" value="Genomic_DNA"/>
</dbReference>
<proteinExistence type="inferred from homology"/>
<sequence>MASHVILTLWSGLMLVVLVSRPIVAIQQQQETIVAHEAETSLTGEEFQHHNRCEPITIPFCTGIQYNRTIMPNLVGHTKQEEAALEVHQFVPLVKIDCSPDLKFFLCLLYAPVCTILSYPIPPCRSLCESARACESIMRTFDFQWPENFECSKFPVDGGKELCVSKNNSTETTPIPTSATVHTTKTVAPAYAPPHRKSSPSGGSGVSGSVGSVLGGGLIGTHRDLGFICPVQLKAPTLMGYQLTIGGKVTKDCGAPCNSMFFSENERTVLKYWVGSWAAVCVASCLFTVLTFLIDSSRFRYPERPIVFLAICYLIVGCAYVAGLGAGDSVACREPFQSHIKIGRMQMLSTITQGHRQSTSCTVLFMALYFCCMAAFAWWACLALAWFLAAGLKWGHEAIENRSHLFHLVAWAIPAVQTIFVLALGKVEDFCARNLFPLMKHVAFFSGGDFQTTNSGSFCYRSCVICEVQADKGESSSKEERRSCSIAHFKRPVDDPPLPQKVLECTGVIFPCGFCVPLVSLMTVLIVRTGPFSTGGAVSYRDAAPDANRHAAR</sequence>
<evidence type="ECO:0000313" key="20">
    <source>
        <dbReference type="Proteomes" id="UP000030765"/>
    </source>
</evidence>
<keyword evidence="12" id="KW-0325">Glycoprotein</keyword>
<dbReference type="VEuPathDB" id="VectorBase:ASIS011461"/>
<name>A0A084WNW4_ANOSI</name>
<feature type="disulfide bond" evidence="13">
    <location>
        <begin position="53"/>
        <end position="114"/>
    </location>
</feature>
<feature type="domain" description="FZ" evidence="16">
    <location>
        <begin position="48"/>
        <end position="166"/>
    </location>
</feature>
<evidence type="ECO:0000256" key="10">
    <source>
        <dbReference type="ARBA" id="ARBA00023157"/>
    </source>
</evidence>
<evidence type="ECO:0000313" key="18">
    <source>
        <dbReference type="EMBL" id="KFB51908.1"/>
    </source>
</evidence>
<reference evidence="19" key="2">
    <citation type="submission" date="2020-05" db="UniProtKB">
        <authorList>
            <consortium name="EnsemblMetazoa"/>
        </authorList>
    </citation>
    <scope>IDENTIFICATION</scope>
</reference>
<dbReference type="PANTHER" id="PTHR11309:SF47">
    <property type="entry name" value="FRIZZLED"/>
    <property type="match status" value="1"/>
</dbReference>
<evidence type="ECO:0000256" key="9">
    <source>
        <dbReference type="ARBA" id="ARBA00023136"/>
    </source>
</evidence>
<accession>A0A084WNW4</accession>
<dbReference type="InterPro" id="IPR015526">
    <property type="entry name" value="Frizzled/SFRP"/>
</dbReference>
<feature type="transmembrane region" description="Helical" evidence="14">
    <location>
        <begin position="366"/>
        <end position="392"/>
    </location>
</feature>
<dbReference type="OMA" id="YHRFSHS"/>
<evidence type="ECO:0000256" key="13">
    <source>
        <dbReference type="PROSITE-ProRule" id="PRU00090"/>
    </source>
</evidence>
<dbReference type="PROSITE" id="PS50261">
    <property type="entry name" value="G_PROTEIN_RECEP_F2_4"/>
    <property type="match status" value="1"/>
</dbReference>
<keyword evidence="8 14" id="KW-1133">Transmembrane helix</keyword>
<keyword evidence="11" id="KW-0675">Receptor</keyword>
<keyword evidence="4" id="KW-1003">Cell membrane</keyword>
<evidence type="ECO:0008006" key="21">
    <source>
        <dbReference type="Google" id="ProtNLM"/>
    </source>
</evidence>
<dbReference type="InterPro" id="IPR000539">
    <property type="entry name" value="Frizzled/Smoothened_7TM"/>
</dbReference>
<dbReference type="GO" id="GO:0017147">
    <property type="term" value="F:Wnt-protein binding"/>
    <property type="evidence" value="ECO:0007669"/>
    <property type="project" value="TreeGrafter"/>
</dbReference>
<keyword evidence="10 13" id="KW-1015">Disulfide bond</keyword>
<evidence type="ECO:0000256" key="12">
    <source>
        <dbReference type="ARBA" id="ARBA00023180"/>
    </source>
</evidence>
<evidence type="ECO:0000256" key="1">
    <source>
        <dbReference type="ARBA" id="ARBA00004651"/>
    </source>
</evidence>
<dbReference type="Pfam" id="PF01534">
    <property type="entry name" value="Frizzled"/>
    <property type="match status" value="1"/>
</dbReference>
<evidence type="ECO:0000256" key="5">
    <source>
        <dbReference type="ARBA" id="ARBA00022687"/>
    </source>
</evidence>
<dbReference type="GO" id="GO:0060070">
    <property type="term" value="P:canonical Wnt signaling pathway"/>
    <property type="evidence" value="ECO:0007669"/>
    <property type="project" value="TreeGrafter"/>
</dbReference>
<dbReference type="VEuPathDB" id="VectorBase:ASIS011330"/>
<keyword evidence="20" id="KW-1185">Reference proteome</keyword>
<dbReference type="GO" id="GO:0042813">
    <property type="term" value="F:Wnt receptor activity"/>
    <property type="evidence" value="ECO:0007669"/>
    <property type="project" value="TreeGrafter"/>
</dbReference>
<keyword evidence="6 14" id="KW-0812">Transmembrane</keyword>
<dbReference type="EnsemblMetazoa" id="ASIC020069-RA">
    <property type="protein sequence ID" value="ASIC020069-PA"/>
    <property type="gene ID" value="ASIC020069"/>
</dbReference>
<dbReference type="VEuPathDB" id="VectorBase:ASIC020069"/>
<dbReference type="SMART" id="SM00063">
    <property type="entry name" value="FRI"/>
    <property type="match status" value="1"/>
</dbReference>
<dbReference type="AlphaFoldDB" id="A0A084WNW4"/>
<gene>
    <name evidence="18" type="ORF">ZHAS_00020069</name>
</gene>
<comment type="similarity">
    <text evidence="2">Belongs to the G-protein coupled receptor Fz/Smo family.</text>
</comment>
<comment type="subcellular location">
    <subcellularLocation>
        <location evidence="1">Cell membrane</location>
        <topology evidence="1">Multi-pass membrane protein</topology>
    </subcellularLocation>
</comment>
<evidence type="ECO:0000256" key="4">
    <source>
        <dbReference type="ARBA" id="ARBA00022475"/>
    </source>
</evidence>
<evidence type="ECO:0000259" key="17">
    <source>
        <dbReference type="PROSITE" id="PS50261"/>
    </source>
</evidence>
<dbReference type="PANTHER" id="PTHR11309">
    <property type="entry name" value="FRIZZLED"/>
    <property type="match status" value="1"/>
</dbReference>
<keyword evidence="3" id="KW-0217">Developmental protein</keyword>
<reference evidence="18 20" key="1">
    <citation type="journal article" date="2014" name="BMC Genomics">
        <title>Genome sequence of Anopheles sinensis provides insight into genetics basis of mosquito competence for malaria parasites.</title>
        <authorList>
            <person name="Zhou D."/>
            <person name="Zhang D."/>
            <person name="Ding G."/>
            <person name="Shi L."/>
            <person name="Hou Q."/>
            <person name="Ye Y."/>
            <person name="Xu Y."/>
            <person name="Zhou H."/>
            <person name="Xiong C."/>
            <person name="Li S."/>
            <person name="Yu J."/>
            <person name="Hong S."/>
            <person name="Yu X."/>
            <person name="Zou P."/>
            <person name="Chen C."/>
            <person name="Chang X."/>
            <person name="Wang W."/>
            <person name="Lv Y."/>
            <person name="Sun Y."/>
            <person name="Ma L."/>
            <person name="Shen B."/>
            <person name="Zhu C."/>
        </authorList>
    </citation>
    <scope>NUCLEOTIDE SEQUENCE [LARGE SCALE GENOMIC DNA]</scope>
</reference>
<evidence type="ECO:0000256" key="8">
    <source>
        <dbReference type="ARBA" id="ARBA00022989"/>
    </source>
</evidence>
<evidence type="ECO:0000256" key="11">
    <source>
        <dbReference type="ARBA" id="ARBA00023170"/>
    </source>
</evidence>
<dbReference type="SUPFAM" id="SSF63501">
    <property type="entry name" value="Frizzled cysteine-rich domain"/>
    <property type="match status" value="1"/>
</dbReference>
<dbReference type="GO" id="GO:0005886">
    <property type="term" value="C:plasma membrane"/>
    <property type="evidence" value="ECO:0007669"/>
    <property type="project" value="UniProtKB-SubCell"/>
</dbReference>
<comment type="caution">
    <text evidence="13">Lacks conserved residue(s) required for the propagation of feature annotation.</text>
</comment>
<dbReference type="PRINTS" id="PR00489">
    <property type="entry name" value="FRIZZLED"/>
</dbReference>
<dbReference type="FunFam" id="1.10.2000.10:FF:000016">
    <property type="entry name" value="Frizzled"/>
    <property type="match status" value="1"/>
</dbReference>
<protein>
    <recommendedName>
        <fullName evidence="21">Frizzled</fullName>
    </recommendedName>
</protein>
<dbReference type="SMART" id="SM01330">
    <property type="entry name" value="Frizzled"/>
    <property type="match status" value="1"/>
</dbReference>
<feature type="signal peptide" evidence="15">
    <location>
        <begin position="1"/>
        <end position="25"/>
    </location>
</feature>
<keyword evidence="5" id="KW-0879">Wnt signaling pathway</keyword>
<feature type="transmembrane region" description="Helical" evidence="14">
    <location>
        <begin position="404"/>
        <end position="425"/>
    </location>
</feature>
<feature type="transmembrane region" description="Helical" evidence="14">
    <location>
        <begin position="508"/>
        <end position="527"/>
    </location>
</feature>
<evidence type="ECO:0000256" key="3">
    <source>
        <dbReference type="ARBA" id="ARBA00022473"/>
    </source>
</evidence>
<dbReference type="EMBL" id="ATLV01024751">
    <property type="status" value="NOT_ANNOTATED_CDS"/>
    <property type="molecule type" value="Genomic_DNA"/>
</dbReference>